<evidence type="ECO:0000259" key="7">
    <source>
        <dbReference type="PROSITE" id="PS50600"/>
    </source>
</evidence>
<gene>
    <name evidence="10" type="primary">SENP2</name>
</gene>
<evidence type="ECO:0000313" key="8">
    <source>
        <dbReference type="Ensembl" id="ENSECAP00000029530.3"/>
    </source>
</evidence>
<evidence type="ECO:0000256" key="3">
    <source>
        <dbReference type="ARBA" id="ARBA00022801"/>
    </source>
</evidence>
<dbReference type="InterPro" id="IPR038765">
    <property type="entry name" value="Papain-like_cys_pep_sf"/>
</dbReference>
<dbReference type="InterPro" id="IPR003653">
    <property type="entry name" value="Peptidase_C48_C"/>
</dbReference>
<dbReference type="FunFam" id="3.40.395.10:FF:000001">
    <property type="entry name" value="Sentrin-specific protease 1"/>
    <property type="match status" value="1"/>
</dbReference>
<dbReference type="GeneTree" id="ENSGT00940000154951"/>
<protein>
    <submittedName>
        <fullName evidence="8">SUMO specific peptidase 2</fullName>
    </submittedName>
</protein>
<reference evidence="8" key="2">
    <citation type="submission" date="2025-08" db="UniProtKB">
        <authorList>
            <consortium name="Ensembl"/>
        </authorList>
    </citation>
    <scope>IDENTIFICATION</scope>
    <source>
        <strain evidence="8">Thoroughbred</strain>
    </source>
</reference>
<feature type="transmembrane region" description="Helical" evidence="6">
    <location>
        <begin position="178"/>
        <end position="200"/>
    </location>
</feature>
<sequence>MKVTMRVKYQAQGICKIKGAYHGKHLLSNLTYLYFAHSTHLLSIHAISDHRSAPSQMEKPHVGPVGLVPQAVSRLAAPIRKPRPQPLRCRQRLDRHCPSGILVARLGWWGPRLRVRRWRTKMLSGRAGGGDVGSGGGRGPPVALGTLYLWALWPRHKSATKPWRWWPRRRRRQRRRQLWGLRLGVCRPPLLLGPGMYKWLVRILGTIFRLCDRPVPPARALLKRRRSNSTLLSTVDTDEIPAKRPRLDCFIHQVKTSLYNAASLFGFPFQLNTKPMVTAACNGTRNVAPSEEVFSNSSSCELTGSGSWNNMLKLGNKSPNGISDYPKIRVTVTRDQPRRVLPSFGFTLNSEGYNRRPGGRRHSKSNPESSLTWKPQEQVVTEMISEEGGKGLRRPHCTVEEGVQKEEREKYRRLLERLKEGGHGNTVPPVTSAHHSSQRSHTDTLKTKGWGEEQSHGVKTAQFVPKPYRVVETRGPLCSVRSEKRCSKGKISDIEKTVGIRLENEGRRGHQLEPDLSEEVSARLRLGSGSNGLLRRKMSILETKEKNCSGRDRDKRTDDLLELTEDMEKEISNALGHGPQDEILSSAFKLRITRGDIQTLKNYHWLNDEVINFYMNLLVERNKKQGYPALHAFSTFFYPKLKSGGYQAVKRWTKGVNLFEQELILVPIHRKVHWSLVVIDLRKKCLKYLDSMGQKGHRICELLLQYLQDESKTKRNIDLNLLEWTHYSMKPHEIPQQLNGSDCGMFTCKYADYISRDKPITFTQHQMPLFRKKMVWEILHQQLL</sequence>
<reference evidence="8" key="3">
    <citation type="submission" date="2025-09" db="UniProtKB">
        <authorList>
            <consortium name="Ensembl"/>
        </authorList>
    </citation>
    <scope>IDENTIFICATION</scope>
    <source>
        <strain evidence="8">Thoroughbred</strain>
    </source>
</reference>
<dbReference type="SUPFAM" id="SSF54001">
    <property type="entry name" value="Cysteine proteinases"/>
    <property type="match status" value="1"/>
</dbReference>
<dbReference type="Gene3D" id="3.40.395.10">
    <property type="entry name" value="Adenoviral Proteinase, Chain A"/>
    <property type="match status" value="1"/>
</dbReference>
<dbReference type="STRING" id="9796.ENSECAP00000029530"/>
<dbReference type="GO" id="GO:0006508">
    <property type="term" value="P:proteolysis"/>
    <property type="evidence" value="ECO:0007669"/>
    <property type="project" value="UniProtKB-KW"/>
</dbReference>
<evidence type="ECO:0000256" key="5">
    <source>
        <dbReference type="SAM" id="MobiDB-lite"/>
    </source>
</evidence>
<dbReference type="PROSITE" id="PS50600">
    <property type="entry name" value="ULP_PROTEASE"/>
    <property type="match status" value="1"/>
</dbReference>
<dbReference type="PANTHER" id="PTHR12606:SF11">
    <property type="entry name" value="SENTRIN-SPECIFIC PROTEASE 2"/>
    <property type="match status" value="1"/>
</dbReference>
<dbReference type="PaxDb" id="9796-ENSECAP00000029530"/>
<feature type="compositionally biased region" description="Polar residues" evidence="5">
    <location>
        <begin position="366"/>
        <end position="376"/>
    </location>
</feature>
<keyword evidence="6" id="KW-0472">Membrane</keyword>
<dbReference type="Bgee" id="ENSECAG00000011230">
    <property type="expression patterns" value="Expressed in inner cell mass and 23 other cell types or tissues"/>
</dbReference>
<dbReference type="InParanoid" id="A0A3Q2H6N7"/>
<dbReference type="VGNC" id="VGNC:22824">
    <property type="gene designation" value="SENP2"/>
</dbReference>
<keyword evidence="4" id="KW-0788">Thiol protease</keyword>
<evidence type="ECO:0000256" key="2">
    <source>
        <dbReference type="ARBA" id="ARBA00022670"/>
    </source>
</evidence>
<feature type="region of interest" description="Disordered" evidence="5">
    <location>
        <begin position="419"/>
        <end position="458"/>
    </location>
</feature>
<dbReference type="Proteomes" id="UP000002281">
    <property type="component" value="Chromosome 19"/>
</dbReference>
<name>A0A3Q2H6N7_HORSE</name>
<dbReference type="Pfam" id="PF02902">
    <property type="entry name" value="Peptidase_C48"/>
    <property type="match status" value="1"/>
</dbReference>
<dbReference type="AlphaFoldDB" id="A0A3Q2H6N7"/>
<organism evidence="8 9">
    <name type="scientific">Equus caballus</name>
    <name type="common">Horse</name>
    <dbReference type="NCBI Taxonomy" id="9796"/>
    <lineage>
        <taxon>Eukaryota</taxon>
        <taxon>Metazoa</taxon>
        <taxon>Chordata</taxon>
        <taxon>Craniata</taxon>
        <taxon>Vertebrata</taxon>
        <taxon>Euteleostomi</taxon>
        <taxon>Mammalia</taxon>
        <taxon>Eutheria</taxon>
        <taxon>Laurasiatheria</taxon>
        <taxon>Perissodactyla</taxon>
        <taxon>Equidae</taxon>
        <taxon>Equus</taxon>
    </lineage>
</organism>
<evidence type="ECO:0000256" key="6">
    <source>
        <dbReference type="SAM" id="Phobius"/>
    </source>
</evidence>
<keyword evidence="9" id="KW-1185">Reference proteome</keyword>
<proteinExistence type="inferred from homology"/>
<keyword evidence="6" id="KW-0812">Transmembrane</keyword>
<dbReference type="PANTHER" id="PTHR12606">
    <property type="entry name" value="SENTRIN/SUMO-SPECIFIC PROTEASE"/>
    <property type="match status" value="1"/>
</dbReference>
<evidence type="ECO:0000256" key="4">
    <source>
        <dbReference type="ARBA" id="ARBA00022807"/>
    </source>
</evidence>
<accession>A0A3Q2H6N7</accession>
<dbReference type="GO" id="GO:0008234">
    <property type="term" value="F:cysteine-type peptidase activity"/>
    <property type="evidence" value="ECO:0007669"/>
    <property type="project" value="UniProtKB-KW"/>
</dbReference>
<evidence type="ECO:0000313" key="9">
    <source>
        <dbReference type="Proteomes" id="UP000002281"/>
    </source>
</evidence>
<feature type="domain" description="Ubiquitin-like protease family profile" evidence="7">
    <location>
        <begin position="590"/>
        <end position="754"/>
    </location>
</feature>
<keyword evidence="3" id="KW-0378">Hydrolase</keyword>
<dbReference type="Ensembl" id="ENSECAT00000047355.3">
    <property type="protein sequence ID" value="ENSECAP00000029530.3"/>
    <property type="gene ID" value="ENSECAG00000011230.4"/>
</dbReference>
<feature type="region of interest" description="Disordered" evidence="5">
    <location>
        <begin position="343"/>
        <end position="376"/>
    </location>
</feature>
<dbReference type="GO" id="GO:0060255">
    <property type="term" value="P:regulation of macromolecule metabolic process"/>
    <property type="evidence" value="ECO:0007669"/>
    <property type="project" value="UniProtKB-ARBA"/>
</dbReference>
<dbReference type="GO" id="GO:0080090">
    <property type="term" value="P:regulation of primary metabolic process"/>
    <property type="evidence" value="ECO:0007669"/>
    <property type="project" value="UniProtKB-ARBA"/>
</dbReference>
<dbReference type="FunCoup" id="A0A3Q2H6N7">
    <property type="interactions" value="3195"/>
</dbReference>
<keyword evidence="6" id="KW-1133">Transmembrane helix</keyword>
<keyword evidence="2" id="KW-0645">Protease</keyword>
<reference evidence="8 9" key="1">
    <citation type="journal article" date="2009" name="Science">
        <title>Genome sequence, comparative analysis, and population genetics of the domestic horse.</title>
        <authorList>
            <consortium name="Broad Institute Genome Sequencing Platform"/>
            <consortium name="Broad Institute Whole Genome Assembly Team"/>
            <person name="Wade C.M."/>
            <person name="Giulotto E."/>
            <person name="Sigurdsson S."/>
            <person name="Zoli M."/>
            <person name="Gnerre S."/>
            <person name="Imsland F."/>
            <person name="Lear T.L."/>
            <person name="Adelson D.L."/>
            <person name="Bailey E."/>
            <person name="Bellone R.R."/>
            <person name="Bloecker H."/>
            <person name="Distl O."/>
            <person name="Edgar R.C."/>
            <person name="Garber M."/>
            <person name="Leeb T."/>
            <person name="Mauceli E."/>
            <person name="MacLeod J.N."/>
            <person name="Penedo M.C.T."/>
            <person name="Raison J.M."/>
            <person name="Sharpe T."/>
            <person name="Vogel J."/>
            <person name="Andersson L."/>
            <person name="Antczak D.F."/>
            <person name="Biagi T."/>
            <person name="Binns M.M."/>
            <person name="Chowdhary B.P."/>
            <person name="Coleman S.J."/>
            <person name="Della Valle G."/>
            <person name="Fryc S."/>
            <person name="Guerin G."/>
            <person name="Hasegawa T."/>
            <person name="Hill E.W."/>
            <person name="Jurka J."/>
            <person name="Kiialainen A."/>
            <person name="Lindgren G."/>
            <person name="Liu J."/>
            <person name="Magnani E."/>
            <person name="Mickelson J.R."/>
            <person name="Murray J."/>
            <person name="Nergadze S.G."/>
            <person name="Onofrio R."/>
            <person name="Pedroni S."/>
            <person name="Piras M.F."/>
            <person name="Raudsepp T."/>
            <person name="Rocchi M."/>
            <person name="Roeed K.H."/>
            <person name="Ryder O.A."/>
            <person name="Searle S."/>
            <person name="Skow L."/>
            <person name="Swinburne J.E."/>
            <person name="Syvaenen A.C."/>
            <person name="Tozaki T."/>
            <person name="Valberg S.J."/>
            <person name="Vaudin M."/>
            <person name="White J.R."/>
            <person name="Zody M.C."/>
            <person name="Lander E.S."/>
            <person name="Lindblad-Toh K."/>
        </authorList>
    </citation>
    <scope>NUCLEOTIDE SEQUENCE [LARGE SCALE GENOMIC DNA]</scope>
    <source>
        <strain evidence="8 9">Thoroughbred</strain>
    </source>
</reference>
<comment type="similarity">
    <text evidence="1">Belongs to the peptidase C48 family.</text>
</comment>
<feature type="compositionally biased region" description="Basic and acidic residues" evidence="5">
    <location>
        <begin position="440"/>
        <end position="456"/>
    </location>
</feature>
<evidence type="ECO:0000256" key="1">
    <source>
        <dbReference type="ARBA" id="ARBA00005234"/>
    </source>
</evidence>
<evidence type="ECO:0000313" key="10">
    <source>
        <dbReference type="VGNC" id="VGNC:22824"/>
    </source>
</evidence>